<keyword evidence="2" id="KW-1133">Transmembrane helix</keyword>
<comment type="caution">
    <text evidence="3">The sequence shown here is derived from an EMBL/GenBank/DDBJ whole genome shotgun (WGS) entry which is preliminary data.</text>
</comment>
<dbReference type="SMART" id="SM01251">
    <property type="entry name" value="KbaA"/>
    <property type="match status" value="1"/>
</dbReference>
<dbReference type="Pfam" id="PF14089">
    <property type="entry name" value="KbaA"/>
    <property type="match status" value="1"/>
</dbReference>
<organism evidence="3 4">
    <name type="scientific">Bacillus seohaeanensis</name>
    <dbReference type="NCBI Taxonomy" id="284580"/>
    <lineage>
        <taxon>Bacteria</taxon>
        <taxon>Bacillati</taxon>
        <taxon>Bacillota</taxon>
        <taxon>Bacilli</taxon>
        <taxon>Bacillales</taxon>
        <taxon>Bacillaceae</taxon>
        <taxon>Bacillus</taxon>
    </lineage>
</organism>
<dbReference type="RefSeq" id="WP_377934813.1">
    <property type="nucleotide sequence ID" value="NZ_JBHUMF010000022.1"/>
</dbReference>
<feature type="transmembrane region" description="Helical" evidence="2">
    <location>
        <begin position="84"/>
        <end position="103"/>
    </location>
</feature>
<feature type="transmembrane region" description="Helical" evidence="2">
    <location>
        <begin position="147"/>
        <end position="165"/>
    </location>
</feature>
<dbReference type="Proteomes" id="UP001597506">
    <property type="component" value="Unassembled WGS sequence"/>
</dbReference>
<keyword evidence="1" id="KW-1003">Cell membrane</keyword>
<evidence type="ECO:0000313" key="3">
    <source>
        <dbReference type="EMBL" id="MFD2680959.1"/>
    </source>
</evidence>
<dbReference type="InterPro" id="IPR024164">
    <property type="entry name" value="KinB-signalling_activ"/>
</dbReference>
<evidence type="ECO:0000313" key="4">
    <source>
        <dbReference type="Proteomes" id="UP001597506"/>
    </source>
</evidence>
<protein>
    <recommendedName>
        <fullName evidence="1">KinB-signaling pathway activation protein</fullName>
    </recommendedName>
</protein>
<feature type="transmembrane region" description="Helical" evidence="2">
    <location>
        <begin position="48"/>
        <end position="72"/>
    </location>
</feature>
<keyword evidence="2" id="KW-0812">Transmembrane</keyword>
<feature type="transmembrane region" description="Helical" evidence="2">
    <location>
        <begin position="171"/>
        <end position="190"/>
    </location>
</feature>
<dbReference type="PIRSF" id="PIRSF029886">
    <property type="entry name" value="KBAA"/>
    <property type="match status" value="1"/>
</dbReference>
<gene>
    <name evidence="3" type="ORF">ACFSUL_09410</name>
</gene>
<proteinExistence type="predicted"/>
<keyword evidence="1 2" id="KW-0472">Membrane</keyword>
<keyword evidence="1" id="KW-0749">Sporulation</keyword>
<keyword evidence="4" id="KW-1185">Reference proteome</keyword>
<feature type="transmembrane region" description="Helical" evidence="2">
    <location>
        <begin position="9"/>
        <end position="28"/>
    </location>
</feature>
<reference evidence="4" key="1">
    <citation type="journal article" date="2019" name="Int. J. Syst. Evol. Microbiol.">
        <title>The Global Catalogue of Microorganisms (GCM) 10K type strain sequencing project: providing services to taxonomists for standard genome sequencing and annotation.</title>
        <authorList>
            <consortium name="The Broad Institute Genomics Platform"/>
            <consortium name="The Broad Institute Genome Sequencing Center for Infectious Disease"/>
            <person name="Wu L."/>
            <person name="Ma J."/>
        </authorList>
    </citation>
    <scope>NUCLEOTIDE SEQUENCE [LARGE SCALE GENOMIC DNA]</scope>
    <source>
        <strain evidence="4">KCTC 3913</strain>
    </source>
</reference>
<name>A0ABW5RS27_9BACI</name>
<dbReference type="EMBL" id="JBHUMF010000022">
    <property type="protein sequence ID" value="MFD2680959.1"/>
    <property type="molecule type" value="Genomic_DNA"/>
</dbReference>
<sequence>MTIRNWIRFFINTLLIGGIVTGLASFFIRWDQFEPYIQNGEIGAILSSLLWFVFVGFTFSVISQMGYFAYLTLHQFGLGLFKSVWNPVQVVIIAFVLFDLIYFRFKAFAIEGDSYLPYILLGFGIVIIGMIVAYFKTKQSPQNTFIPALFFMVVVTVLEWLPVLLVNSIKWLYLMLIALLVCNAYQLLALPKYIQKSKVERENKK</sequence>
<evidence type="ECO:0000256" key="1">
    <source>
        <dbReference type="PIRNR" id="PIRNR029886"/>
    </source>
</evidence>
<evidence type="ECO:0000256" key="2">
    <source>
        <dbReference type="SAM" id="Phobius"/>
    </source>
</evidence>
<comment type="function">
    <text evidence="1">Involved in the activation of the KinB signaling pathway of sporulation.</text>
</comment>
<feature type="transmembrane region" description="Helical" evidence="2">
    <location>
        <begin position="115"/>
        <end position="135"/>
    </location>
</feature>
<comment type="subcellular location">
    <subcellularLocation>
        <location evidence="1">Cell membrane</location>
    </subcellularLocation>
</comment>
<accession>A0ABW5RS27</accession>